<protein>
    <submittedName>
        <fullName evidence="2">LLM class flavin-dependent oxidoreductase</fullName>
    </submittedName>
</protein>
<evidence type="ECO:0000313" key="2">
    <source>
        <dbReference type="EMBL" id="MEE2059614.1"/>
    </source>
</evidence>
<gene>
    <name evidence="2" type="ORF">Q7514_19020</name>
</gene>
<dbReference type="InterPro" id="IPR050766">
    <property type="entry name" value="Bact_Lucif_Oxidored"/>
</dbReference>
<dbReference type="EMBL" id="JAUTXY010000009">
    <property type="protein sequence ID" value="MEE2059614.1"/>
    <property type="molecule type" value="Genomic_DNA"/>
</dbReference>
<evidence type="ECO:0000259" key="1">
    <source>
        <dbReference type="Pfam" id="PF00296"/>
    </source>
</evidence>
<dbReference type="InterPro" id="IPR036661">
    <property type="entry name" value="Luciferase-like_sf"/>
</dbReference>
<dbReference type="InterPro" id="IPR011251">
    <property type="entry name" value="Luciferase-like_dom"/>
</dbReference>
<dbReference type="Gene3D" id="3.20.20.30">
    <property type="entry name" value="Luciferase-like domain"/>
    <property type="match status" value="1"/>
</dbReference>
<comment type="caution">
    <text evidence="2">The sequence shown here is derived from an EMBL/GenBank/DDBJ whole genome shotgun (WGS) entry which is preliminary data.</text>
</comment>
<name>A0ABU7LDJ2_9NOCA</name>
<evidence type="ECO:0000313" key="3">
    <source>
        <dbReference type="Proteomes" id="UP001336020"/>
    </source>
</evidence>
<keyword evidence="3" id="KW-1185">Reference proteome</keyword>
<proteinExistence type="predicted"/>
<dbReference type="PANTHER" id="PTHR30137:SF15">
    <property type="entry name" value="BLL6902 PROTEIN"/>
    <property type="match status" value="1"/>
</dbReference>
<dbReference type="SUPFAM" id="SSF51679">
    <property type="entry name" value="Bacterial luciferase-like"/>
    <property type="match status" value="1"/>
</dbReference>
<dbReference type="PANTHER" id="PTHR30137">
    <property type="entry name" value="LUCIFERASE-LIKE MONOOXYGENASE"/>
    <property type="match status" value="1"/>
</dbReference>
<dbReference type="RefSeq" id="WP_330134838.1">
    <property type="nucleotide sequence ID" value="NZ_JAUTXY010000009.1"/>
</dbReference>
<dbReference type="Proteomes" id="UP001336020">
    <property type="component" value="Unassembled WGS sequence"/>
</dbReference>
<organism evidence="2 3">
    <name type="scientific">Rhodococcus artemisiae</name>
    <dbReference type="NCBI Taxonomy" id="714159"/>
    <lineage>
        <taxon>Bacteria</taxon>
        <taxon>Bacillati</taxon>
        <taxon>Actinomycetota</taxon>
        <taxon>Actinomycetes</taxon>
        <taxon>Mycobacteriales</taxon>
        <taxon>Nocardiaceae</taxon>
        <taxon>Rhodococcus</taxon>
    </lineage>
</organism>
<feature type="domain" description="Luciferase-like" evidence="1">
    <location>
        <begin position="2"/>
        <end position="236"/>
    </location>
</feature>
<accession>A0ABU7LDJ2</accession>
<dbReference type="Pfam" id="PF00296">
    <property type="entry name" value="Bac_luciferase"/>
    <property type="match status" value="1"/>
</dbReference>
<sequence length="306" mass="32574">MLTHVDTDVSPARSIDDAIRLARLAEELGFESFWVAQHRFGDQGGAVPSPLVLLAAIARETTTIALGTASIAAGFEDPRRLLEDAAVLDALSGGRLQLGLGSGSAPTTSQIWGIDHDTRHDRYWNVVDAVLHGATSGLGVQEVRCAVVPETTGFAERLWVTTGSEAGIDHTARRGLGLVAGRRNVDERGVGYEDARVAGLIARYREASGASGRVALSRPCVVAPDDARVEQLRVLEQQARSAAGRPYDPRASVVGTAESFIAMFSDDPGLPLADHVLIHTRPLALPYHVQVAGLEQFADAVRPHVS</sequence>
<reference evidence="2 3" key="1">
    <citation type="submission" date="2023-07" db="EMBL/GenBank/DDBJ databases">
        <authorList>
            <person name="Girao M."/>
            <person name="Carvalho M.F."/>
        </authorList>
    </citation>
    <scope>NUCLEOTIDE SEQUENCE [LARGE SCALE GENOMIC DNA]</scope>
    <source>
        <strain evidence="2 3">YIM65754</strain>
    </source>
</reference>